<dbReference type="PIRSF" id="PIRSF000114">
    <property type="entry name" value="Glycerol-3-P_dh"/>
    <property type="match status" value="1"/>
</dbReference>
<sequence length="330" mass="36607">MPEKLKVSIIGSGNWQVRMWVFEEQIDGRNLTDIINEKHENVKYLPNVKLPDNVVAIPDVTEAAKDADILVFVLPHQFVYKVCGSLKGVISSKCRAISLIKGLDFRDNELALFSEEIERILDIPCAALSGANIASEVAEERFSEATIACRNIDEEGPLYVDLFNTSYFDVKVIGDWRGLQVCGALKNVIAVGSGIVDGLKLGNNAKSAVIRRGLVEMRRFGKAFFGGVHTETFFESCGVADLITTCAGGRNRRVAEAFVTTGKPIDVLEKDMLNGQKLQGSLTAQEVHSFLLARNKTEEFPLMTAVYRILYENQHPKAIVEYLRSDQSFD</sequence>
<feature type="binding site" evidence="7">
    <location>
        <position position="279"/>
    </location>
    <ligand>
        <name>NAD(+)</name>
        <dbReference type="ChEBI" id="CHEBI:57540"/>
    </ligand>
</feature>
<accession>A0A163M0X2</accession>
<dbReference type="InterPro" id="IPR036291">
    <property type="entry name" value="NAD(P)-bd_dom_sf"/>
</dbReference>
<dbReference type="EC" id="1.1.1.8" evidence="9"/>
<feature type="domain" description="Glycerol-3-phosphate dehydrogenase NAD-dependent N-terminal" evidence="10">
    <location>
        <begin position="13"/>
        <end position="152"/>
    </location>
</feature>
<comment type="catalytic activity">
    <reaction evidence="4 9">
        <text>sn-glycerol 3-phosphate + NAD(+) = dihydroxyacetone phosphate + NADH + H(+)</text>
        <dbReference type="Rhea" id="RHEA:11092"/>
        <dbReference type="ChEBI" id="CHEBI:15378"/>
        <dbReference type="ChEBI" id="CHEBI:57540"/>
        <dbReference type="ChEBI" id="CHEBI:57597"/>
        <dbReference type="ChEBI" id="CHEBI:57642"/>
        <dbReference type="ChEBI" id="CHEBI:57945"/>
        <dbReference type="EC" id="1.1.1.8"/>
    </reaction>
</comment>
<evidence type="ECO:0000256" key="2">
    <source>
        <dbReference type="ARBA" id="ARBA00023002"/>
    </source>
</evidence>
<dbReference type="STRING" id="4829.A0A163M0X2"/>
<dbReference type="GO" id="GO:0005829">
    <property type="term" value="C:cytosol"/>
    <property type="evidence" value="ECO:0007669"/>
    <property type="project" value="TreeGrafter"/>
</dbReference>
<comment type="similarity">
    <text evidence="1 8">Belongs to the NAD-dependent glycerol-3-phosphate dehydrogenase family.</text>
</comment>
<dbReference type="EMBL" id="LT553165">
    <property type="protein sequence ID" value="SAM00228.1"/>
    <property type="molecule type" value="Genomic_DNA"/>
</dbReference>
<evidence type="ECO:0000256" key="7">
    <source>
        <dbReference type="PIRSR" id="PIRSR000114-3"/>
    </source>
</evidence>
<dbReference type="InterPro" id="IPR011128">
    <property type="entry name" value="G3P_DH_NAD-dep_N"/>
</dbReference>
<dbReference type="PROSITE" id="PS00957">
    <property type="entry name" value="NAD_G3PDH"/>
    <property type="match status" value="1"/>
</dbReference>
<feature type="binding site" evidence="6">
    <location>
        <position position="101"/>
    </location>
    <ligand>
        <name>substrate</name>
    </ligand>
</feature>
<keyword evidence="13" id="KW-1185">Reference proteome</keyword>
<name>A0A163M0X2_ABSGL</name>
<dbReference type="InterPro" id="IPR006109">
    <property type="entry name" value="G3P_DH_NAD-dep_C"/>
</dbReference>
<dbReference type="GO" id="GO:0051287">
    <property type="term" value="F:NAD binding"/>
    <property type="evidence" value="ECO:0007669"/>
    <property type="project" value="UniProtKB-UniRule"/>
</dbReference>
<evidence type="ECO:0000256" key="8">
    <source>
        <dbReference type="RuleBase" id="RU000437"/>
    </source>
</evidence>
<feature type="binding site" evidence="7">
    <location>
        <position position="250"/>
    </location>
    <ligand>
        <name>NAD(+)</name>
        <dbReference type="ChEBI" id="CHEBI:57540"/>
    </ligand>
</feature>
<feature type="binding site" evidence="6">
    <location>
        <begin position="250"/>
        <end position="251"/>
    </location>
    <ligand>
        <name>substrate</name>
    </ligand>
</feature>
<evidence type="ECO:0000259" key="11">
    <source>
        <dbReference type="Pfam" id="PF07479"/>
    </source>
</evidence>
<dbReference type="FunFam" id="1.10.1040.10:FF:000004">
    <property type="entry name" value="Glycerol-3-phosphate dehydrogenase [NAD(+)]"/>
    <property type="match status" value="1"/>
</dbReference>
<proteinExistence type="inferred from homology"/>
<evidence type="ECO:0000256" key="4">
    <source>
        <dbReference type="ARBA" id="ARBA00048683"/>
    </source>
</evidence>
<feature type="binding site" evidence="7">
    <location>
        <position position="22"/>
    </location>
    <ligand>
        <name>NAD(+)</name>
        <dbReference type="ChEBI" id="CHEBI:57540"/>
    </ligand>
</feature>
<organism evidence="12">
    <name type="scientific">Absidia glauca</name>
    <name type="common">Pin mould</name>
    <dbReference type="NCBI Taxonomy" id="4829"/>
    <lineage>
        <taxon>Eukaryota</taxon>
        <taxon>Fungi</taxon>
        <taxon>Fungi incertae sedis</taxon>
        <taxon>Mucoromycota</taxon>
        <taxon>Mucoromycotina</taxon>
        <taxon>Mucoromycetes</taxon>
        <taxon>Mucorales</taxon>
        <taxon>Cunninghamellaceae</taxon>
        <taxon>Absidia</taxon>
    </lineage>
</organism>
<dbReference type="PANTHER" id="PTHR11728:SF8">
    <property type="entry name" value="GLYCEROL-3-PHOSPHATE DEHYDROGENASE [NAD(+)]-RELATED"/>
    <property type="match status" value="1"/>
</dbReference>
<dbReference type="OrthoDB" id="10263760at2759"/>
<dbReference type="OMA" id="YDTPPMD"/>
<dbReference type="InterPro" id="IPR008927">
    <property type="entry name" value="6-PGluconate_DH-like_C_sf"/>
</dbReference>
<feature type="active site" description="Proton acceptor" evidence="5">
    <location>
        <position position="186"/>
    </location>
</feature>
<dbReference type="NCBIfam" id="TIGR03376">
    <property type="entry name" value="glycerol3P_DH"/>
    <property type="match status" value="1"/>
</dbReference>
<dbReference type="InterPro" id="IPR006168">
    <property type="entry name" value="G3P_DH_NAD-dep"/>
</dbReference>
<dbReference type="GO" id="GO:0042803">
    <property type="term" value="F:protein homodimerization activity"/>
    <property type="evidence" value="ECO:0007669"/>
    <property type="project" value="InterPro"/>
</dbReference>
<evidence type="ECO:0000256" key="1">
    <source>
        <dbReference type="ARBA" id="ARBA00011009"/>
    </source>
</evidence>
<evidence type="ECO:0000313" key="13">
    <source>
        <dbReference type="Proteomes" id="UP000078561"/>
    </source>
</evidence>
<evidence type="ECO:0000256" key="5">
    <source>
        <dbReference type="PIRSR" id="PIRSR000114-1"/>
    </source>
</evidence>
<evidence type="ECO:0000256" key="3">
    <source>
        <dbReference type="ARBA" id="ARBA00023027"/>
    </source>
</evidence>
<dbReference type="GO" id="GO:0005975">
    <property type="term" value="P:carbohydrate metabolic process"/>
    <property type="evidence" value="ECO:0007669"/>
    <property type="project" value="InterPro"/>
</dbReference>
<dbReference type="InParanoid" id="A0A163M0X2"/>
<dbReference type="InterPro" id="IPR017751">
    <property type="entry name" value="G3P_DH_NAD-dep_euk"/>
</dbReference>
<reference evidence="12" key="1">
    <citation type="submission" date="2016-04" db="EMBL/GenBank/DDBJ databases">
        <authorList>
            <person name="Evans L.H."/>
            <person name="Alamgir A."/>
            <person name="Owens N."/>
            <person name="Weber N.D."/>
            <person name="Virtaneva K."/>
            <person name="Barbian K."/>
            <person name="Babar A."/>
            <person name="Rosenke K."/>
        </authorList>
    </citation>
    <scope>NUCLEOTIDE SEQUENCE [LARGE SCALE GENOMIC DNA]</scope>
    <source>
        <strain evidence="12">CBS 101.48</strain>
    </source>
</reference>
<dbReference type="AlphaFoldDB" id="A0A163M0X2"/>
<dbReference type="Proteomes" id="UP000078561">
    <property type="component" value="Unassembled WGS sequence"/>
</dbReference>
<dbReference type="GO" id="GO:0046168">
    <property type="term" value="P:glycerol-3-phosphate catabolic process"/>
    <property type="evidence" value="ECO:0007669"/>
    <property type="project" value="UniProtKB-UniRule"/>
</dbReference>
<dbReference type="Gene3D" id="1.10.1040.10">
    <property type="entry name" value="N-(1-d-carboxylethyl)-l-norvaline Dehydrogenase, domain 2"/>
    <property type="match status" value="1"/>
</dbReference>
<gene>
    <name evidence="12" type="primary">ABSGL_05905.1 scaffold 7570</name>
</gene>
<dbReference type="InterPro" id="IPR013328">
    <property type="entry name" value="6PGD_dom2"/>
</dbReference>
<dbReference type="FunCoup" id="A0A163M0X2">
    <property type="interactions" value="510"/>
</dbReference>
<keyword evidence="3 7" id="KW-0520">NAD</keyword>
<feature type="binding site" evidence="7">
    <location>
        <position position="134"/>
    </location>
    <ligand>
        <name>NAD(+)</name>
        <dbReference type="ChEBI" id="CHEBI:57540"/>
    </ligand>
</feature>
<evidence type="ECO:0000256" key="6">
    <source>
        <dbReference type="PIRSR" id="PIRSR000114-2"/>
    </source>
</evidence>
<feature type="binding site" evidence="7">
    <location>
        <position position="277"/>
    </location>
    <ligand>
        <name>NAD(+)</name>
        <dbReference type="ChEBI" id="CHEBI:57540"/>
    </ligand>
</feature>
<feature type="domain" description="Glycerol-3-phosphate dehydrogenase NAD-dependent C-terminal" evidence="11">
    <location>
        <begin position="175"/>
        <end position="321"/>
    </location>
</feature>
<evidence type="ECO:0000259" key="10">
    <source>
        <dbReference type="Pfam" id="PF01210"/>
    </source>
</evidence>
<dbReference type="PANTHER" id="PTHR11728">
    <property type="entry name" value="GLYCEROL-3-PHOSPHATE DEHYDROGENASE"/>
    <property type="match status" value="1"/>
</dbReference>
<evidence type="ECO:0000256" key="9">
    <source>
        <dbReference type="RuleBase" id="RU361243"/>
    </source>
</evidence>
<dbReference type="PRINTS" id="PR00077">
    <property type="entry name" value="GPDHDRGNASE"/>
</dbReference>
<keyword evidence="2 8" id="KW-0560">Oxidoreductase</keyword>
<dbReference type="Gene3D" id="3.40.50.720">
    <property type="entry name" value="NAD(P)-binding Rossmann-like Domain"/>
    <property type="match status" value="1"/>
</dbReference>
<feature type="binding site" evidence="7">
    <location>
        <position position="78"/>
    </location>
    <ligand>
        <name>NAD(+)</name>
        <dbReference type="ChEBI" id="CHEBI:57540"/>
    </ligand>
</feature>
<protein>
    <recommendedName>
        <fullName evidence="9">Glycerol-3-phosphate dehydrogenase [NAD(+)]</fullName>
        <ecNumber evidence="9">1.1.1.8</ecNumber>
    </recommendedName>
</protein>
<evidence type="ECO:0000313" key="12">
    <source>
        <dbReference type="EMBL" id="SAM00228.1"/>
    </source>
</evidence>
<dbReference type="GO" id="GO:0141152">
    <property type="term" value="F:glycerol-3-phosphate dehydrogenase (NAD+) activity"/>
    <property type="evidence" value="ECO:0007669"/>
    <property type="project" value="UniProtKB-UniRule"/>
</dbReference>
<dbReference type="Pfam" id="PF01210">
    <property type="entry name" value="NAD_Gly3P_dh_N"/>
    <property type="match status" value="1"/>
</dbReference>
<dbReference type="SUPFAM" id="SSF48179">
    <property type="entry name" value="6-phosphogluconate dehydrogenase C-terminal domain-like"/>
    <property type="match status" value="1"/>
</dbReference>
<dbReference type="Pfam" id="PF07479">
    <property type="entry name" value="NAD_Gly3P_dh_C"/>
    <property type="match status" value="1"/>
</dbReference>
<dbReference type="SUPFAM" id="SSF51735">
    <property type="entry name" value="NAD(P)-binding Rossmann-fold domains"/>
    <property type="match status" value="1"/>
</dbReference>